<dbReference type="PANTHER" id="PTHR34351:SF2">
    <property type="entry name" value="DUF58 DOMAIN-CONTAINING PROTEIN"/>
    <property type="match status" value="1"/>
</dbReference>
<dbReference type="HOGENOM" id="CLU_026152_3_1_9"/>
<feature type="domain" description="DUF58" evidence="1">
    <location>
        <begin position="183"/>
        <end position="292"/>
    </location>
</feature>
<keyword evidence="3" id="KW-1185">Reference proteome</keyword>
<organism evidence="2 3">
    <name type="scientific">Lachnospira eligens (strain ATCC 27750 / DSM 3376 / VPI C15-48 / C15-B4)</name>
    <name type="common">Eubacterium eligens</name>
    <dbReference type="NCBI Taxonomy" id="515620"/>
    <lineage>
        <taxon>Bacteria</taxon>
        <taxon>Bacillati</taxon>
        <taxon>Bacillota</taxon>
        <taxon>Clostridia</taxon>
        <taxon>Lachnospirales</taxon>
        <taxon>Lachnospiraceae</taxon>
        <taxon>Lachnospira</taxon>
    </lineage>
</organism>
<dbReference type="AlphaFoldDB" id="C4Z0W3"/>
<gene>
    <name evidence="2" type="ordered locus">EUBELI_01228</name>
</gene>
<sequence>MNVLLMLLGVLIVYLAVKLVYRYNWNKNLTVSLEFDKKHVVKDDIVNITEVVTNAKRLPLPCINLKFQAARELLFTGADTNSSVSDKTYRNDVFSLLSNQRITRKVPVRCTRRGVYRISGLEIVFSGLFMNEINVLKAGNNCEITVYPKPADPTVLKSVNSRITGEAERKKYMLEDPFVFRGIRDYTSNDSLKNVNWKATARTGNLMVNEYDESVSRNVCILLNLEEDGVLRYDAVDEQAISIAAGISQMLIACGINVSMLSNGCDVDTKSPVVINNGSGTGHLNNINTALARIDTGIAMEEYSAMLEKILEPDNMRIESEYVYVLISASRRKKLQSVINKISRIQADMVWIVPHFPGDDYGLELCDFEPVGWEVK</sequence>
<evidence type="ECO:0000313" key="2">
    <source>
        <dbReference type="EMBL" id="ACR72226.1"/>
    </source>
</evidence>
<dbReference type="Pfam" id="PF01882">
    <property type="entry name" value="DUF58"/>
    <property type="match status" value="1"/>
</dbReference>
<dbReference type="eggNOG" id="COG1721">
    <property type="taxonomic scope" value="Bacteria"/>
</dbReference>
<dbReference type="GeneID" id="41355947"/>
<dbReference type="PANTHER" id="PTHR34351">
    <property type="entry name" value="SLR1927 PROTEIN-RELATED"/>
    <property type="match status" value="1"/>
</dbReference>
<name>C4Z0W3_LACE2</name>
<reference evidence="2 3" key="1">
    <citation type="journal article" date="2009" name="Proc. Natl. Acad. Sci. U.S.A.">
        <title>Characterizing a model human gut microbiota composed of members of its two dominant bacterial phyla.</title>
        <authorList>
            <person name="Mahowald M.A."/>
            <person name="Rey F.E."/>
            <person name="Seedorf H."/>
            <person name="Turnbaugh P.J."/>
            <person name="Fulton R.S."/>
            <person name="Wollam A."/>
            <person name="Shah N."/>
            <person name="Wang C."/>
            <person name="Magrini V."/>
            <person name="Wilson R.K."/>
            <person name="Cantarel B.L."/>
            <person name="Coutinho P.M."/>
            <person name="Henrissat B."/>
            <person name="Crock L.W."/>
            <person name="Russell A."/>
            <person name="Verberkmoes N.C."/>
            <person name="Hettich R.L."/>
            <person name="Gordon J.I."/>
        </authorList>
    </citation>
    <scope>NUCLEOTIDE SEQUENCE [LARGE SCALE GENOMIC DNA]</scope>
    <source>
        <strain evidence="3">ATCC 27750 / DSM 3376 / VPI C15-48 / C15-B4</strain>
    </source>
</reference>
<dbReference type="Proteomes" id="UP000001476">
    <property type="component" value="Chromosome"/>
</dbReference>
<dbReference type="KEGG" id="eel:EUBELI_01228"/>
<dbReference type="InterPro" id="IPR002881">
    <property type="entry name" value="DUF58"/>
</dbReference>
<protein>
    <recommendedName>
        <fullName evidence="1">DUF58 domain-containing protein</fullName>
    </recommendedName>
</protein>
<accession>C4Z0W3</accession>
<proteinExistence type="predicted"/>
<dbReference type="STRING" id="515620.EUBELI_01228"/>
<dbReference type="EMBL" id="CP001104">
    <property type="protein sequence ID" value="ACR72226.1"/>
    <property type="molecule type" value="Genomic_DNA"/>
</dbReference>
<evidence type="ECO:0000313" key="3">
    <source>
        <dbReference type="Proteomes" id="UP000001476"/>
    </source>
</evidence>
<evidence type="ECO:0000259" key="1">
    <source>
        <dbReference type="Pfam" id="PF01882"/>
    </source>
</evidence>
<dbReference type="RefSeq" id="WP_012739461.1">
    <property type="nucleotide sequence ID" value="NC_012778.1"/>
</dbReference>